<feature type="transmembrane region" description="Helical" evidence="6">
    <location>
        <begin position="91"/>
        <end position="109"/>
    </location>
</feature>
<feature type="transmembrane region" description="Helical" evidence="6">
    <location>
        <begin position="49"/>
        <end position="70"/>
    </location>
</feature>
<evidence type="ECO:0000313" key="8">
    <source>
        <dbReference type="EMBL" id="PTQ90617.1"/>
    </source>
</evidence>
<keyword evidence="2" id="KW-0813">Transport</keyword>
<dbReference type="GO" id="GO:0016020">
    <property type="term" value="C:membrane"/>
    <property type="evidence" value="ECO:0007669"/>
    <property type="project" value="UniProtKB-SubCell"/>
</dbReference>
<evidence type="ECO:0000256" key="2">
    <source>
        <dbReference type="ARBA" id="ARBA00022448"/>
    </source>
</evidence>
<feature type="transmembrane region" description="Helical" evidence="6">
    <location>
        <begin position="303"/>
        <end position="324"/>
    </location>
</feature>
<dbReference type="NCBIfam" id="TIGR00901">
    <property type="entry name" value="2A0125"/>
    <property type="match status" value="1"/>
</dbReference>
<dbReference type="InterPro" id="IPR004752">
    <property type="entry name" value="AmpG_permease/AT-1"/>
</dbReference>
<proteinExistence type="predicted"/>
<feature type="transmembrane region" description="Helical" evidence="6">
    <location>
        <begin position="20"/>
        <end position="43"/>
    </location>
</feature>
<feature type="transmembrane region" description="Helical" evidence="6">
    <location>
        <begin position="279"/>
        <end position="296"/>
    </location>
</feature>
<dbReference type="InterPro" id="IPR020846">
    <property type="entry name" value="MFS_dom"/>
</dbReference>
<dbReference type="AlphaFoldDB" id="A0A2T5J2A1"/>
<keyword evidence="9" id="KW-1185">Reference proteome</keyword>
<gene>
    <name evidence="8" type="ORF">C8N29_10215</name>
</gene>
<dbReference type="InterPro" id="IPR011701">
    <property type="entry name" value="MFS"/>
</dbReference>
<evidence type="ECO:0000313" key="9">
    <source>
        <dbReference type="Proteomes" id="UP000244223"/>
    </source>
</evidence>
<feature type="transmembrane region" description="Helical" evidence="6">
    <location>
        <begin position="393"/>
        <end position="414"/>
    </location>
</feature>
<protein>
    <submittedName>
        <fullName evidence="8">PAT family beta-lactamase induction signal transducer AmpG</fullName>
    </submittedName>
</protein>
<dbReference type="Gene3D" id="1.20.1250.20">
    <property type="entry name" value="MFS general substrate transporter like domains"/>
    <property type="match status" value="2"/>
</dbReference>
<feature type="transmembrane region" description="Helical" evidence="6">
    <location>
        <begin position="150"/>
        <end position="174"/>
    </location>
</feature>
<keyword evidence="4 6" id="KW-1133">Transmembrane helix</keyword>
<feature type="transmembrane region" description="Helical" evidence="6">
    <location>
        <begin position="180"/>
        <end position="200"/>
    </location>
</feature>
<dbReference type="PANTHER" id="PTHR12778:SF10">
    <property type="entry name" value="MAJOR FACILITATOR SUPERFAMILY DOMAIN-CONTAINING PROTEIN 3"/>
    <property type="match status" value="1"/>
</dbReference>
<keyword evidence="5 6" id="KW-0472">Membrane</keyword>
<name>A0A2T5J2A1_9GAMM</name>
<dbReference type="Pfam" id="PF07690">
    <property type="entry name" value="MFS_1"/>
    <property type="match status" value="1"/>
</dbReference>
<evidence type="ECO:0000256" key="6">
    <source>
        <dbReference type="SAM" id="Phobius"/>
    </source>
</evidence>
<evidence type="ECO:0000256" key="5">
    <source>
        <dbReference type="ARBA" id="ARBA00023136"/>
    </source>
</evidence>
<evidence type="ECO:0000259" key="7">
    <source>
        <dbReference type="PROSITE" id="PS50850"/>
    </source>
</evidence>
<feature type="transmembrane region" description="Helical" evidence="6">
    <location>
        <begin position="330"/>
        <end position="354"/>
    </location>
</feature>
<dbReference type="InterPro" id="IPR036259">
    <property type="entry name" value="MFS_trans_sf"/>
</dbReference>
<sequence length="424" mass="46222">MTTENRSYSLREAFAQPAALMMFFFGFTSGLPFLLVGGTLSAWLKESDVSLEMIGLISYATLTYSLKFLWSPLVDQIKIPFLHTLGQRRSWLLCAQLLLCLSLLAMSWISPHALFWFVTVTFLAAFAGATQDIVVDAYRIEIAPAETQGALAATYTLGYRFALLASGALALILADHIAWSVIYQLMAGLVILLMLATYCAREPEREVQVARSFGVMMKDGVIGPFKDFFIRYRGSLGIGLLLFMGLFKISDQMLGVMALPFYLDSGFTKTEIGTVSKLFGVWVGIAGAFVGGACVVRWGIERTLFLGMIVGGLSNLLFILLSLFPANLQVFVGVIGGENFAGGFLGTAAVAWLSSLVNKHYTATQYALFSSLVSLPGKLIGGLSGFMVSSMGYIGFFIFSTLSIVPALFLFLWLRTKVQKTTSS</sequence>
<organism evidence="8 9">
    <name type="scientific">Agitococcus lubricus</name>
    <dbReference type="NCBI Taxonomy" id="1077255"/>
    <lineage>
        <taxon>Bacteria</taxon>
        <taxon>Pseudomonadati</taxon>
        <taxon>Pseudomonadota</taxon>
        <taxon>Gammaproteobacteria</taxon>
        <taxon>Moraxellales</taxon>
        <taxon>Moraxellaceae</taxon>
        <taxon>Agitococcus</taxon>
    </lineage>
</organism>
<dbReference type="PROSITE" id="PS50850">
    <property type="entry name" value="MFS"/>
    <property type="match status" value="1"/>
</dbReference>
<keyword evidence="3 6" id="KW-0812">Transmembrane</keyword>
<feature type="transmembrane region" description="Helical" evidence="6">
    <location>
        <begin position="366"/>
        <end position="387"/>
    </location>
</feature>
<comment type="subcellular location">
    <subcellularLocation>
        <location evidence="1">Membrane</location>
        <topology evidence="1">Multi-pass membrane protein</topology>
    </subcellularLocation>
</comment>
<accession>A0A2T5J2A1</accession>
<evidence type="ECO:0000256" key="4">
    <source>
        <dbReference type="ARBA" id="ARBA00022989"/>
    </source>
</evidence>
<feature type="domain" description="Major facilitator superfamily (MFS) profile" evidence="7">
    <location>
        <begin position="18"/>
        <end position="418"/>
    </location>
</feature>
<comment type="caution">
    <text evidence="8">The sequence shown here is derived from an EMBL/GenBank/DDBJ whole genome shotgun (WGS) entry which is preliminary data.</text>
</comment>
<reference evidence="8 9" key="1">
    <citation type="submission" date="2018-04" db="EMBL/GenBank/DDBJ databases">
        <title>Genomic Encyclopedia of Archaeal and Bacterial Type Strains, Phase II (KMG-II): from individual species to whole genera.</title>
        <authorList>
            <person name="Goeker M."/>
        </authorList>
    </citation>
    <scope>NUCLEOTIDE SEQUENCE [LARGE SCALE GENOMIC DNA]</scope>
    <source>
        <strain evidence="8 9">DSM 5822</strain>
    </source>
</reference>
<dbReference type="PANTHER" id="PTHR12778">
    <property type="entry name" value="SOLUTE CARRIER FAMILY 33 ACETYL-COA TRANSPORTER -RELATED"/>
    <property type="match status" value="1"/>
</dbReference>
<evidence type="ECO:0000256" key="1">
    <source>
        <dbReference type="ARBA" id="ARBA00004141"/>
    </source>
</evidence>
<dbReference type="RefSeq" id="WP_204509259.1">
    <property type="nucleotide sequence ID" value="NZ_QAON01000002.1"/>
</dbReference>
<dbReference type="GO" id="GO:0022857">
    <property type="term" value="F:transmembrane transporter activity"/>
    <property type="evidence" value="ECO:0007669"/>
    <property type="project" value="InterPro"/>
</dbReference>
<feature type="transmembrane region" description="Helical" evidence="6">
    <location>
        <begin position="115"/>
        <end position="138"/>
    </location>
</feature>
<dbReference type="Proteomes" id="UP000244223">
    <property type="component" value="Unassembled WGS sequence"/>
</dbReference>
<evidence type="ECO:0000256" key="3">
    <source>
        <dbReference type="ARBA" id="ARBA00022692"/>
    </source>
</evidence>
<feature type="transmembrane region" description="Helical" evidence="6">
    <location>
        <begin position="236"/>
        <end position="259"/>
    </location>
</feature>
<dbReference type="EMBL" id="QAON01000002">
    <property type="protein sequence ID" value="PTQ90617.1"/>
    <property type="molecule type" value="Genomic_DNA"/>
</dbReference>
<dbReference type="SUPFAM" id="SSF103473">
    <property type="entry name" value="MFS general substrate transporter"/>
    <property type="match status" value="1"/>
</dbReference>